<dbReference type="EMBL" id="NJBN01000005">
    <property type="protein sequence ID" value="TKJ40246.1"/>
    <property type="molecule type" value="Genomic_DNA"/>
</dbReference>
<feature type="coiled-coil region" evidence="6">
    <location>
        <begin position="768"/>
        <end position="851"/>
    </location>
</feature>
<dbReference type="GO" id="GO:0016887">
    <property type="term" value="F:ATP hydrolysis activity"/>
    <property type="evidence" value="ECO:0007669"/>
    <property type="project" value="InterPro"/>
</dbReference>
<evidence type="ECO:0000256" key="1">
    <source>
        <dbReference type="ARBA" id="ARBA00022490"/>
    </source>
</evidence>
<feature type="coiled-coil region" evidence="6">
    <location>
        <begin position="458"/>
        <end position="499"/>
    </location>
</feature>
<feature type="compositionally biased region" description="Basic and acidic residues" evidence="7">
    <location>
        <begin position="300"/>
        <end position="309"/>
    </location>
</feature>
<dbReference type="GO" id="GO:0006260">
    <property type="term" value="P:DNA replication"/>
    <property type="evidence" value="ECO:0007669"/>
    <property type="project" value="UniProtKB-UniRule"/>
</dbReference>
<keyword evidence="5 6" id="KW-0238">DNA-binding</keyword>
<feature type="coiled-coil region" evidence="6">
    <location>
        <begin position="982"/>
        <end position="1019"/>
    </location>
</feature>
<dbReference type="SUPFAM" id="SSF75553">
    <property type="entry name" value="Smc hinge domain"/>
    <property type="match status" value="1"/>
</dbReference>
<dbReference type="GO" id="GO:0007062">
    <property type="term" value="P:sister chromatid cohesion"/>
    <property type="evidence" value="ECO:0007669"/>
    <property type="project" value="InterPro"/>
</dbReference>
<feature type="coiled-coil region" evidence="6">
    <location>
        <begin position="880"/>
        <end position="928"/>
    </location>
</feature>
<dbReference type="SUPFAM" id="SSF57997">
    <property type="entry name" value="Tropomyosin"/>
    <property type="match status" value="2"/>
</dbReference>
<evidence type="ECO:0000256" key="3">
    <source>
        <dbReference type="ARBA" id="ARBA00022840"/>
    </source>
</evidence>
<dbReference type="GO" id="GO:0007059">
    <property type="term" value="P:chromosome segregation"/>
    <property type="evidence" value="ECO:0007669"/>
    <property type="project" value="UniProtKB-UniRule"/>
</dbReference>
<evidence type="ECO:0000256" key="2">
    <source>
        <dbReference type="ARBA" id="ARBA00022741"/>
    </source>
</evidence>
<feature type="compositionally biased region" description="Polar residues" evidence="7">
    <location>
        <begin position="290"/>
        <end position="299"/>
    </location>
</feature>
<feature type="coiled-coil region" evidence="6">
    <location>
        <begin position="188"/>
        <end position="215"/>
    </location>
</feature>
<evidence type="ECO:0000259" key="8">
    <source>
        <dbReference type="Pfam" id="PF02463"/>
    </source>
</evidence>
<feature type="binding site" evidence="6">
    <location>
        <begin position="32"/>
        <end position="39"/>
    </location>
    <ligand>
        <name>ATP</name>
        <dbReference type="ChEBI" id="CHEBI:30616"/>
    </ligand>
</feature>
<dbReference type="AlphaFoldDB" id="A0A532UZ77"/>
<evidence type="ECO:0000256" key="5">
    <source>
        <dbReference type="ARBA" id="ARBA00023125"/>
    </source>
</evidence>
<dbReference type="PIRSF" id="PIRSF005719">
    <property type="entry name" value="SMC"/>
    <property type="match status" value="1"/>
</dbReference>
<name>A0A532UZ77_UNCL8</name>
<feature type="coiled-coil region" evidence="6">
    <location>
        <begin position="670"/>
        <end position="718"/>
    </location>
</feature>
<comment type="subunit">
    <text evidence="6">Homodimer.</text>
</comment>
<reference evidence="10 11" key="1">
    <citation type="submission" date="2017-06" db="EMBL/GenBank/DDBJ databases">
        <title>Novel microbial phyla capable of carbon fixation and sulfur reduction in deep-sea sediments.</title>
        <authorList>
            <person name="Huang J."/>
            <person name="Baker B."/>
            <person name="Wang Y."/>
        </authorList>
    </citation>
    <scope>NUCLEOTIDE SEQUENCE [LARGE SCALE GENOMIC DNA]</scope>
    <source>
        <strain evidence="10">B3_LCP</strain>
    </source>
</reference>
<evidence type="ECO:0000256" key="4">
    <source>
        <dbReference type="ARBA" id="ARBA00023054"/>
    </source>
</evidence>
<comment type="domain">
    <text evidence="6">Contains large globular domains required for ATP hydrolysis at each terminus and a third globular domain forming a flexible hinge near the middle of the molecule. These domains are separated by coiled-coil structures.</text>
</comment>
<comment type="subcellular location">
    <subcellularLocation>
        <location evidence="6">Cytoplasm</location>
    </subcellularLocation>
</comment>
<sequence>MYLSSIDIFGFKSFARRTRIDFAPGVTAIVGPNGCGKTNIVDAVRWVLGEQRESALRSERMDNVIFGGSEKKRPLGMAEISLTLQDTDGMLPVDYDEVTLTRRLFRSGKSEYLLNKTVCRLKDLVGLFMDTGVGPDSYSIIELKMVEDIISEDPNEIRHLLDEATGITRYKVRRKEALRRLIDARQDRERVLDILSEVEKQANSLKRQAAKARSYKRLQERVERIRSAIVYNRVQQYESRLLPLDDSLKEHRTLAEDKTAELGSSEATLIRLEGDLLNLENDRQAISRQYNQSQETYQEASHEKSRLEEEGRLNSWRLQDCSEDIDKVKSTLKQLDSQISEADEELNKSKGELPELDNTLQKRRKEFQDKDEKFKTARNLSLRNQQDLQALRESEADAIRSSEERKANIRTLRLRYDELNRRRDELLVQVGQRETELTSAQVDLDESTKVHDEASQYVKKNHEKLESLQEQLRKTESEYEQTENQKEQVKLQIEHIGELQRRESPVYPAGGLLAEKFPGEISATLGDELQVEDRYVVPVESALRGMFYCRVLQESQSFKMILDCLSGEKNGRAAILTGSPPSFDLSGIFDFASKTNGTPLAEVIQGDSVISQWIRYLLCSTVLYETIKEIQNVKKNALKNNLSLVALSGEFTDARGFWIIGTTGEKSHKAVGVSNRMTELARELRSLEENSTNLEASISEIRRQVEELRTEVQTSQKSLSTARLDLDNLTVKRMKLDAQIVSSSPIIEQLGSEIEGIPARIEKLSSAEEAQEIEIDNVVNRLAEAEEQLKNFMTTEAETLEGREEVHKKLASVEIDFERARARIDRATDHQSSLQNRKGRLDERLTELSQNRDNYTALKEKIVDQLSNKQEKVTELGAFVKDHKEKLDDLDSQRRALQEEHHQAGQKVRELRSKLEEISESVHQIQLEKVQIETTLGEERQKLDGVDLGEIKDEDADEELLFDLEKKMIAAEPLNLAAEGEYFEQKKRLDFLSEQLQDLNEAEKSLEETITTLNSEARERFDEGFQRVKDNFRKIFCDLFEGGDADLRLTEDNSLESRIEVLATPGKKKIGALSLLSGGEKALTAISLLFAIYLEKPSPFCILDEVDAPLDEENTMRFNHLLDKLTPKTQFLIVTHNKRTMEVADNLLGVTMEENGISKVVPVQIN</sequence>
<dbReference type="InterPro" id="IPR036277">
    <property type="entry name" value="SMC_hinge_sf"/>
</dbReference>
<evidence type="ECO:0000256" key="7">
    <source>
        <dbReference type="SAM" id="MobiDB-lite"/>
    </source>
</evidence>
<dbReference type="HAMAP" id="MF_01894">
    <property type="entry name" value="Smc_prok"/>
    <property type="match status" value="1"/>
</dbReference>
<dbReference type="NCBIfam" id="TIGR02168">
    <property type="entry name" value="SMC_prok_B"/>
    <property type="match status" value="1"/>
</dbReference>
<gene>
    <name evidence="6 10" type="primary">smc</name>
    <name evidence="10" type="ORF">CEE37_07935</name>
</gene>
<dbReference type="CDD" id="cd03278">
    <property type="entry name" value="ABC_SMC_barmotin"/>
    <property type="match status" value="1"/>
</dbReference>
<comment type="function">
    <text evidence="6">Required for chromosome condensation and partitioning.</text>
</comment>
<comment type="similarity">
    <text evidence="6">Belongs to the SMC family.</text>
</comment>
<feature type="coiled-coil region" evidence="6">
    <location>
        <begin position="402"/>
        <end position="429"/>
    </location>
</feature>
<keyword evidence="1 6" id="KW-0963">Cytoplasm</keyword>
<evidence type="ECO:0000259" key="9">
    <source>
        <dbReference type="Pfam" id="PF06470"/>
    </source>
</evidence>
<protein>
    <recommendedName>
        <fullName evidence="6">Chromosome partition protein Smc</fullName>
    </recommendedName>
</protein>
<dbReference type="GO" id="GO:0005737">
    <property type="term" value="C:cytoplasm"/>
    <property type="evidence" value="ECO:0007669"/>
    <property type="project" value="UniProtKB-SubCell"/>
</dbReference>
<dbReference type="PANTHER" id="PTHR43977">
    <property type="entry name" value="STRUCTURAL MAINTENANCE OF CHROMOSOMES PROTEIN 3"/>
    <property type="match status" value="1"/>
</dbReference>
<dbReference type="GO" id="GO:0030261">
    <property type="term" value="P:chromosome condensation"/>
    <property type="evidence" value="ECO:0007669"/>
    <property type="project" value="InterPro"/>
</dbReference>
<proteinExistence type="inferred from homology"/>
<dbReference type="GO" id="GO:0005694">
    <property type="term" value="C:chromosome"/>
    <property type="evidence" value="ECO:0007669"/>
    <property type="project" value="InterPro"/>
</dbReference>
<keyword evidence="2 6" id="KW-0547">Nucleotide-binding</keyword>
<dbReference type="InterPro" id="IPR003395">
    <property type="entry name" value="RecF/RecN/SMC_N"/>
</dbReference>
<dbReference type="InterPro" id="IPR011890">
    <property type="entry name" value="SMC_prok"/>
</dbReference>
<feature type="domain" description="SMC hinge" evidence="9">
    <location>
        <begin position="521"/>
        <end position="629"/>
    </location>
</feature>
<dbReference type="InterPro" id="IPR027417">
    <property type="entry name" value="P-loop_NTPase"/>
</dbReference>
<organism evidence="10 11">
    <name type="scientific">candidate division LCP-89 bacterium B3_LCP</name>
    <dbReference type="NCBI Taxonomy" id="2012998"/>
    <lineage>
        <taxon>Bacteria</taxon>
        <taxon>Pseudomonadati</taxon>
        <taxon>Bacteria division LCP-89</taxon>
    </lineage>
</organism>
<dbReference type="Gene3D" id="1.20.1060.20">
    <property type="match status" value="1"/>
</dbReference>
<dbReference type="InterPro" id="IPR024704">
    <property type="entry name" value="SMC"/>
</dbReference>
<dbReference type="Pfam" id="PF02463">
    <property type="entry name" value="SMC_N"/>
    <property type="match status" value="1"/>
</dbReference>
<dbReference type="Proteomes" id="UP000319619">
    <property type="component" value="Unassembled WGS sequence"/>
</dbReference>
<evidence type="ECO:0000256" key="6">
    <source>
        <dbReference type="HAMAP-Rule" id="MF_01894"/>
    </source>
</evidence>
<keyword evidence="4 6" id="KW-0175">Coiled coil</keyword>
<dbReference type="SUPFAM" id="SSF52540">
    <property type="entry name" value="P-loop containing nucleoside triphosphate hydrolases"/>
    <property type="match status" value="1"/>
</dbReference>
<accession>A0A532UZ77</accession>
<evidence type="ECO:0000313" key="10">
    <source>
        <dbReference type="EMBL" id="TKJ40246.1"/>
    </source>
</evidence>
<dbReference type="GO" id="GO:0003677">
    <property type="term" value="F:DNA binding"/>
    <property type="evidence" value="ECO:0007669"/>
    <property type="project" value="UniProtKB-UniRule"/>
</dbReference>
<dbReference type="Pfam" id="PF06470">
    <property type="entry name" value="SMC_hinge"/>
    <property type="match status" value="1"/>
</dbReference>
<dbReference type="Gene3D" id="3.40.50.300">
    <property type="entry name" value="P-loop containing nucleotide triphosphate hydrolases"/>
    <property type="match status" value="2"/>
</dbReference>
<comment type="caution">
    <text evidence="10">The sequence shown here is derived from an EMBL/GenBank/DDBJ whole genome shotgun (WGS) entry which is preliminary data.</text>
</comment>
<dbReference type="GO" id="GO:0005524">
    <property type="term" value="F:ATP binding"/>
    <property type="evidence" value="ECO:0007669"/>
    <property type="project" value="UniProtKB-UniRule"/>
</dbReference>
<keyword evidence="3 6" id="KW-0067">ATP-binding</keyword>
<dbReference type="InterPro" id="IPR010935">
    <property type="entry name" value="SMC_hinge"/>
</dbReference>
<dbReference type="Gene3D" id="3.30.70.1620">
    <property type="match status" value="1"/>
</dbReference>
<evidence type="ECO:0000313" key="11">
    <source>
        <dbReference type="Proteomes" id="UP000319619"/>
    </source>
</evidence>
<feature type="region of interest" description="Disordered" evidence="7">
    <location>
        <begin position="290"/>
        <end position="309"/>
    </location>
</feature>
<feature type="domain" description="RecF/RecN/SMC N-terminal" evidence="8">
    <location>
        <begin position="2"/>
        <end position="1159"/>
    </location>
</feature>